<comment type="subcellular location">
    <subcellularLocation>
        <location evidence="1">Cell membrane</location>
        <topology evidence="1">Multi-pass membrane protein</topology>
    </subcellularLocation>
</comment>
<feature type="transmembrane region" description="Helical" evidence="14">
    <location>
        <begin position="590"/>
        <end position="610"/>
    </location>
</feature>
<evidence type="ECO:0000256" key="4">
    <source>
        <dbReference type="ARBA" id="ARBA00022692"/>
    </source>
</evidence>
<keyword evidence="5" id="KW-0552">Olfaction</keyword>
<gene>
    <name evidence="16" type="primary">Or5v1_3</name>
    <name evidence="16" type="ORF">GTO92_0011592</name>
</gene>
<evidence type="ECO:0000256" key="6">
    <source>
        <dbReference type="ARBA" id="ARBA00022989"/>
    </source>
</evidence>
<sequence>MSGENRSNTPVTEFLIAGFPGIQDQESRNTLFALFLTVYLFIIVGNFLLILIFTSDRTLHTPMYILVCGLAVLDIAITTNTMPSMLVVFRLKSRSTPFTTCFVQIVFFQGLFSTECFLLCLMAYDRYIAICNPLHYPSLMSNSRISKLMACCWVSGFICATPPVVLTLRFPFCRSNQINHCFCDFASVLLLACGDIEMTGFVVLSIGLSVMFIPLIFILFSYIRIIYSVVQISSAEGRLKAFYTCGTHMLVISVFFLVAGGVFISDRIPGTSMDMRIMGLLVQNVFPALMNPIIYCLRTKEIRNSFGKTLRKSRIIPNINSTTVTEFIITGFPGMKDQESRKTLFAVFLTVYLFILFGNFLLILIFTSDRTLHTPMYILVCGLAVLDIAITTTTVPSMLLLFRLESRTTPFATCFTQITSFQGFFSTECFLLCLMAYDRYIAICHPLHYPNLMNNSRILKLIACCWVAGFLFATPPAVLMLRLPFCGPNQVTHCFCEFASVLLLACGDIQITGFTCMSIGLSVMFIPLLFILFSYMRIIYSVVQISSAEGRLKAFYTCGTHMLVISVFFLVAGGVFISDRIPDTSVDMRIMGLIIQNVFPAVMNPIIYCLRMKEIRNSLLKTIKKSRIFPNSYV</sequence>
<evidence type="ECO:0000256" key="11">
    <source>
        <dbReference type="ARBA" id="ARBA00023180"/>
    </source>
</evidence>
<keyword evidence="4 13" id="KW-0812">Transmembrane</keyword>
<evidence type="ECO:0000256" key="5">
    <source>
        <dbReference type="ARBA" id="ARBA00022725"/>
    </source>
</evidence>
<dbReference type="EMBL" id="JAAWVN010012997">
    <property type="protein sequence ID" value="MBN3291520.1"/>
    <property type="molecule type" value="Genomic_DNA"/>
</dbReference>
<keyword evidence="11" id="KW-0325">Glycoprotein</keyword>
<feature type="transmembrane region" description="Helical" evidence="14">
    <location>
        <begin position="31"/>
        <end position="52"/>
    </location>
</feature>
<keyword evidence="7 13" id="KW-0297">G-protein coupled receptor</keyword>
<name>A0ABS2YY59_POLSE</name>
<evidence type="ECO:0000256" key="3">
    <source>
        <dbReference type="ARBA" id="ARBA00022606"/>
    </source>
</evidence>
<dbReference type="PROSITE" id="PS00237">
    <property type="entry name" value="G_PROTEIN_RECEP_F1_1"/>
    <property type="match status" value="2"/>
</dbReference>
<evidence type="ECO:0000259" key="15">
    <source>
        <dbReference type="PROSITE" id="PS50262"/>
    </source>
</evidence>
<feature type="domain" description="G-protein coupled receptors family 1 profile" evidence="15">
    <location>
        <begin position="358"/>
        <end position="608"/>
    </location>
</feature>
<feature type="transmembrane region" description="Helical" evidence="14">
    <location>
        <begin position="241"/>
        <end position="265"/>
    </location>
</feature>
<organism evidence="16 17">
    <name type="scientific">Polypterus senegalus</name>
    <name type="common">Senegal bichir</name>
    <dbReference type="NCBI Taxonomy" id="55291"/>
    <lineage>
        <taxon>Eukaryota</taxon>
        <taxon>Metazoa</taxon>
        <taxon>Chordata</taxon>
        <taxon>Craniata</taxon>
        <taxon>Vertebrata</taxon>
        <taxon>Euteleostomi</taxon>
        <taxon>Actinopterygii</taxon>
        <taxon>Polypteriformes</taxon>
        <taxon>Polypteridae</taxon>
        <taxon>Polypterus</taxon>
    </lineage>
</organism>
<dbReference type="Gene3D" id="1.20.1070.10">
    <property type="entry name" value="Rhodopsin 7-helix transmembrane proteins"/>
    <property type="match status" value="2"/>
</dbReference>
<feature type="domain" description="G-protein coupled receptors family 1 profile" evidence="15">
    <location>
        <begin position="45"/>
        <end position="295"/>
    </location>
</feature>
<evidence type="ECO:0000256" key="9">
    <source>
        <dbReference type="ARBA" id="ARBA00023157"/>
    </source>
</evidence>
<evidence type="ECO:0000313" key="16">
    <source>
        <dbReference type="EMBL" id="MBN3291520.1"/>
    </source>
</evidence>
<dbReference type="SUPFAM" id="SSF81321">
    <property type="entry name" value="Family A G protein-coupled receptor-like"/>
    <property type="match status" value="2"/>
</dbReference>
<evidence type="ECO:0000256" key="13">
    <source>
        <dbReference type="RuleBase" id="RU000688"/>
    </source>
</evidence>
<dbReference type="InterPro" id="IPR000725">
    <property type="entry name" value="Olfact_rcpt"/>
</dbReference>
<dbReference type="PRINTS" id="PR00237">
    <property type="entry name" value="GPCRRHODOPSN"/>
</dbReference>
<evidence type="ECO:0000256" key="1">
    <source>
        <dbReference type="ARBA" id="ARBA00004651"/>
    </source>
</evidence>
<feature type="transmembrane region" description="Helical" evidence="14">
    <location>
        <begin position="145"/>
        <end position="166"/>
    </location>
</feature>
<keyword evidence="9" id="KW-1015">Disulfide bond</keyword>
<feature type="transmembrane region" description="Helical" evidence="14">
    <location>
        <begin position="377"/>
        <end position="402"/>
    </location>
</feature>
<accession>A0ABS2YY59</accession>
<feature type="transmembrane region" description="Helical" evidence="14">
    <location>
        <begin position="102"/>
        <end position="124"/>
    </location>
</feature>
<keyword evidence="2" id="KW-1003">Cell membrane</keyword>
<feature type="transmembrane region" description="Helical" evidence="14">
    <location>
        <begin position="458"/>
        <end position="479"/>
    </location>
</feature>
<feature type="transmembrane region" description="Helical" evidence="14">
    <location>
        <begin position="554"/>
        <end position="578"/>
    </location>
</feature>
<evidence type="ECO:0000256" key="8">
    <source>
        <dbReference type="ARBA" id="ARBA00023136"/>
    </source>
</evidence>
<keyword evidence="17" id="KW-1185">Reference proteome</keyword>
<feature type="non-terminal residue" evidence="16">
    <location>
        <position position="634"/>
    </location>
</feature>
<evidence type="ECO:0000256" key="14">
    <source>
        <dbReference type="SAM" id="Phobius"/>
    </source>
</evidence>
<dbReference type="InterPro" id="IPR050939">
    <property type="entry name" value="Olfactory_GPCR1"/>
</dbReference>
<feature type="non-terminal residue" evidence="16">
    <location>
        <position position="1"/>
    </location>
</feature>
<protein>
    <submittedName>
        <fullName evidence="16">OR5V1 protein</fullName>
    </submittedName>
</protein>
<evidence type="ECO:0000256" key="12">
    <source>
        <dbReference type="ARBA" id="ARBA00023224"/>
    </source>
</evidence>
<keyword evidence="8 14" id="KW-0472">Membrane</keyword>
<evidence type="ECO:0000256" key="7">
    <source>
        <dbReference type="ARBA" id="ARBA00023040"/>
    </source>
</evidence>
<comment type="caution">
    <text evidence="16">The sequence shown here is derived from an EMBL/GenBank/DDBJ whole genome shotgun (WGS) entry which is preliminary data.</text>
</comment>
<keyword evidence="3" id="KW-0716">Sensory transduction</keyword>
<evidence type="ECO:0000313" key="17">
    <source>
        <dbReference type="Proteomes" id="UP001166052"/>
    </source>
</evidence>
<dbReference type="PANTHER" id="PTHR24242:SF359">
    <property type="entry name" value="ODORANT RECEPTOR-RELATED"/>
    <property type="match status" value="1"/>
</dbReference>
<dbReference type="InterPro" id="IPR000276">
    <property type="entry name" value="GPCR_Rhodpsn"/>
</dbReference>
<dbReference type="PRINTS" id="PR00245">
    <property type="entry name" value="OLFACTORYR"/>
</dbReference>
<keyword evidence="6 14" id="KW-1133">Transmembrane helix</keyword>
<dbReference type="PROSITE" id="PS50262">
    <property type="entry name" value="G_PROTEIN_RECEP_F1_2"/>
    <property type="match status" value="2"/>
</dbReference>
<comment type="similarity">
    <text evidence="13">Belongs to the G-protein coupled receptor 1 family.</text>
</comment>
<keyword evidence="12 13" id="KW-0807">Transducer</keyword>
<keyword evidence="10 13" id="KW-0675">Receptor</keyword>
<proteinExistence type="inferred from homology"/>
<feature type="transmembrane region" description="Helical" evidence="14">
    <location>
        <begin position="277"/>
        <end position="297"/>
    </location>
</feature>
<evidence type="ECO:0000256" key="2">
    <source>
        <dbReference type="ARBA" id="ARBA00022475"/>
    </source>
</evidence>
<dbReference type="CDD" id="cd13954">
    <property type="entry name" value="7tmA_OR"/>
    <property type="match status" value="2"/>
</dbReference>
<reference evidence="16" key="1">
    <citation type="journal article" date="2021" name="Cell">
        <title>Tracing the genetic footprints of vertebrate landing in non-teleost ray-finned fishes.</title>
        <authorList>
            <person name="Bi X."/>
            <person name="Wang K."/>
            <person name="Yang L."/>
            <person name="Pan H."/>
            <person name="Jiang H."/>
            <person name="Wei Q."/>
            <person name="Fang M."/>
            <person name="Yu H."/>
            <person name="Zhu C."/>
            <person name="Cai Y."/>
            <person name="He Y."/>
            <person name="Gan X."/>
            <person name="Zeng H."/>
            <person name="Yu D."/>
            <person name="Zhu Y."/>
            <person name="Jiang H."/>
            <person name="Qiu Q."/>
            <person name="Yang H."/>
            <person name="Zhang Y.E."/>
            <person name="Wang W."/>
            <person name="Zhu M."/>
            <person name="He S."/>
            <person name="Zhang G."/>
        </authorList>
    </citation>
    <scope>NUCLEOTIDE SEQUENCE</scope>
    <source>
        <strain evidence="16">Bchr_001</strain>
    </source>
</reference>
<dbReference type="PANTHER" id="PTHR24242">
    <property type="entry name" value="G-PROTEIN COUPLED RECEPTOR"/>
    <property type="match status" value="1"/>
</dbReference>
<feature type="transmembrane region" description="Helical" evidence="14">
    <location>
        <begin position="64"/>
        <end position="82"/>
    </location>
</feature>
<dbReference type="InterPro" id="IPR017452">
    <property type="entry name" value="GPCR_Rhodpsn_7TM"/>
</dbReference>
<evidence type="ECO:0000256" key="10">
    <source>
        <dbReference type="ARBA" id="ARBA00023170"/>
    </source>
</evidence>
<dbReference type="Pfam" id="PF13853">
    <property type="entry name" value="7tm_4"/>
    <property type="match status" value="2"/>
</dbReference>
<feature type="transmembrane region" description="Helical" evidence="14">
    <location>
        <begin position="344"/>
        <end position="365"/>
    </location>
</feature>
<feature type="transmembrane region" description="Helical" evidence="14">
    <location>
        <begin position="511"/>
        <end position="533"/>
    </location>
</feature>
<dbReference type="Proteomes" id="UP001166052">
    <property type="component" value="Unassembled WGS sequence"/>
</dbReference>
<feature type="transmembrane region" description="Helical" evidence="14">
    <location>
        <begin position="198"/>
        <end position="220"/>
    </location>
</feature>
<dbReference type="SMART" id="SM01381">
    <property type="entry name" value="7TM_GPCR_Srsx"/>
    <property type="match status" value="1"/>
</dbReference>